<sequence>MLAWELEDRVLLALSQAVRSLLKALLFWLMSFLCFLLNSSTKWFTMRLSKSSPPRWVSPAVDFTSKMPSSMVRMDTSKVPHPG</sequence>
<organism evidence="2 3">
    <name type="scientific">Oreochromis aureus</name>
    <name type="common">Israeli tilapia</name>
    <name type="synonym">Chromis aureus</name>
    <dbReference type="NCBI Taxonomy" id="47969"/>
    <lineage>
        <taxon>Eukaryota</taxon>
        <taxon>Metazoa</taxon>
        <taxon>Chordata</taxon>
        <taxon>Craniata</taxon>
        <taxon>Vertebrata</taxon>
        <taxon>Euteleostomi</taxon>
        <taxon>Actinopterygii</taxon>
        <taxon>Neopterygii</taxon>
        <taxon>Teleostei</taxon>
        <taxon>Neoteleostei</taxon>
        <taxon>Acanthomorphata</taxon>
        <taxon>Ovalentaria</taxon>
        <taxon>Cichlomorphae</taxon>
        <taxon>Cichliformes</taxon>
        <taxon>Cichlidae</taxon>
        <taxon>African cichlids</taxon>
        <taxon>Pseudocrenilabrinae</taxon>
        <taxon>Oreochromini</taxon>
        <taxon>Oreochromis</taxon>
    </lineage>
</organism>
<protein>
    <submittedName>
        <fullName evidence="2">Uncharacterized protein</fullName>
    </submittedName>
</protein>
<keyword evidence="3" id="KW-1185">Reference proteome</keyword>
<keyword evidence="1" id="KW-0812">Transmembrane</keyword>
<reference evidence="2" key="3">
    <citation type="submission" date="2025-09" db="UniProtKB">
        <authorList>
            <consortium name="Ensembl"/>
        </authorList>
    </citation>
    <scope>IDENTIFICATION</scope>
</reference>
<reference evidence="2" key="2">
    <citation type="submission" date="2025-08" db="UniProtKB">
        <authorList>
            <consortium name="Ensembl"/>
        </authorList>
    </citation>
    <scope>IDENTIFICATION</scope>
</reference>
<evidence type="ECO:0000313" key="3">
    <source>
        <dbReference type="Proteomes" id="UP000472276"/>
    </source>
</evidence>
<dbReference type="Proteomes" id="UP000472276">
    <property type="component" value="Unassembled WGS sequence"/>
</dbReference>
<name>A0AAZ1XQG2_OREAU</name>
<proteinExistence type="predicted"/>
<accession>A0AAZ1XQG2</accession>
<keyword evidence="1" id="KW-1133">Transmembrane helix</keyword>
<evidence type="ECO:0000256" key="1">
    <source>
        <dbReference type="SAM" id="Phobius"/>
    </source>
</evidence>
<feature type="transmembrane region" description="Helical" evidence="1">
    <location>
        <begin position="20"/>
        <end position="38"/>
    </location>
</feature>
<dbReference type="AlphaFoldDB" id="A0AAZ1XQG2"/>
<keyword evidence="1" id="KW-0472">Membrane</keyword>
<dbReference type="Ensembl" id="ENSOABT00000067684.1">
    <property type="protein sequence ID" value="ENSOABP00000069833.1"/>
    <property type="gene ID" value="ENSOABG00000037418.1"/>
</dbReference>
<reference evidence="3" key="1">
    <citation type="submission" date="2020-03" db="EMBL/GenBank/DDBJ databases">
        <title>Evolution of repeat sequences and sex chromosomes of tilapia species revealed by chromosome-level genomes.</title>
        <authorList>
            <person name="Xu L."/>
            <person name="Tao W."/>
            <person name="Wang D."/>
            <person name="Zhou Q."/>
        </authorList>
    </citation>
    <scope>NUCLEOTIDE SEQUENCE [LARGE SCALE GENOMIC DNA]</scope>
    <source>
        <strain evidence="3">Israel</strain>
    </source>
</reference>
<evidence type="ECO:0000313" key="2">
    <source>
        <dbReference type="Ensembl" id="ENSOABP00000069833.1"/>
    </source>
</evidence>